<evidence type="ECO:0000256" key="1">
    <source>
        <dbReference type="SAM" id="SignalP"/>
    </source>
</evidence>
<dbReference type="Pfam" id="PF04338">
    <property type="entry name" value="DUF481"/>
    <property type="match status" value="1"/>
</dbReference>
<evidence type="ECO:0000313" key="3">
    <source>
        <dbReference type="Proteomes" id="UP000308430"/>
    </source>
</evidence>
<keyword evidence="3" id="KW-1185">Reference proteome</keyword>
<dbReference type="Proteomes" id="UP000308430">
    <property type="component" value="Unassembled WGS sequence"/>
</dbReference>
<gene>
    <name evidence="2" type="ORF">E6C76_01640</name>
</gene>
<sequence length="346" mass="38575">MSRQRSSTSRFAVLLFLLSALGVSTVRADEVILTNGDRLTGTVIAKTPEGLQLRTDYAGTVRIDWRMVDTLRTDEPVSVLMRQDGGMLDSRLERSDEPGTVRLEAAPEVPPVRLERIAYLNPTPSQSGMGTEYQGRVNLGGSASSGNSDARQLSAEGELSGVARDSRFTARLRGERRTEGGNETASNWLANADHDWFVSPKRFVYARGSAERDRFRDLSYRLTAGSGYGVQLIDDDRTGLSLRGGLDYVREHRFEADGQSYPAFGWGLRFRHWLMGRTAEFFHEQEGYVKMDDARDATVRLRTGLRVPIVDQLSAQVQGIVDWEGRPAEGREATDVTVQFGLGYEW</sequence>
<evidence type="ECO:0000313" key="2">
    <source>
        <dbReference type="EMBL" id="THF67116.1"/>
    </source>
</evidence>
<dbReference type="AlphaFoldDB" id="A0A4S4B5N3"/>
<feature type="signal peptide" evidence="1">
    <location>
        <begin position="1"/>
        <end position="28"/>
    </location>
</feature>
<feature type="chain" id="PRO_5020227030" evidence="1">
    <location>
        <begin position="29"/>
        <end position="346"/>
    </location>
</feature>
<dbReference type="InterPro" id="IPR007433">
    <property type="entry name" value="DUF481"/>
</dbReference>
<comment type="caution">
    <text evidence="2">The sequence shown here is derived from an EMBL/GenBank/DDBJ whole genome shotgun (WGS) entry which is preliminary data.</text>
</comment>
<organism evidence="2 3">
    <name type="scientific">Pseudothauera nasutitermitis</name>
    <dbReference type="NCBI Taxonomy" id="2565930"/>
    <lineage>
        <taxon>Bacteria</taxon>
        <taxon>Pseudomonadati</taxon>
        <taxon>Pseudomonadota</taxon>
        <taxon>Betaproteobacteria</taxon>
        <taxon>Rhodocyclales</taxon>
        <taxon>Zoogloeaceae</taxon>
        <taxon>Pseudothauera</taxon>
    </lineage>
</organism>
<proteinExistence type="predicted"/>
<accession>A0A4S4B5N3</accession>
<dbReference type="OrthoDB" id="9806250at2"/>
<reference evidence="2 3" key="1">
    <citation type="submission" date="2019-04" db="EMBL/GenBank/DDBJ databases">
        <title>Azoarcus nasutitermitis sp. nov. isolated from termite nest.</title>
        <authorList>
            <person name="Lin S.-Y."/>
            <person name="Hameed A."/>
            <person name="Hsu Y.-H."/>
            <person name="Young C.-C."/>
        </authorList>
    </citation>
    <scope>NUCLEOTIDE SEQUENCE [LARGE SCALE GENOMIC DNA]</scope>
    <source>
        <strain evidence="2 3">CC-YHH838</strain>
    </source>
</reference>
<name>A0A4S4B5N3_9RHOO</name>
<keyword evidence="1" id="KW-0732">Signal</keyword>
<dbReference type="EMBL" id="SSOC01000001">
    <property type="protein sequence ID" value="THF67116.1"/>
    <property type="molecule type" value="Genomic_DNA"/>
</dbReference>
<protein>
    <submittedName>
        <fullName evidence="2">DUF481 domain-containing protein</fullName>
    </submittedName>
</protein>